<name>A0A5N6QZD4_9ROSI</name>
<dbReference type="PANTHER" id="PTHR38221:SF1">
    <property type="entry name" value="OVULE PROTEIN"/>
    <property type="match status" value="1"/>
</dbReference>
<proteinExistence type="predicted"/>
<protein>
    <submittedName>
        <fullName evidence="2">Uncharacterized protein</fullName>
    </submittedName>
</protein>
<organism evidence="2 3">
    <name type="scientific">Carpinus fangiana</name>
    <dbReference type="NCBI Taxonomy" id="176857"/>
    <lineage>
        <taxon>Eukaryota</taxon>
        <taxon>Viridiplantae</taxon>
        <taxon>Streptophyta</taxon>
        <taxon>Embryophyta</taxon>
        <taxon>Tracheophyta</taxon>
        <taxon>Spermatophyta</taxon>
        <taxon>Magnoliopsida</taxon>
        <taxon>eudicotyledons</taxon>
        <taxon>Gunneridae</taxon>
        <taxon>Pentapetalae</taxon>
        <taxon>rosids</taxon>
        <taxon>fabids</taxon>
        <taxon>Fagales</taxon>
        <taxon>Betulaceae</taxon>
        <taxon>Carpinus</taxon>
    </lineage>
</organism>
<dbReference type="AlphaFoldDB" id="A0A5N6QZD4"/>
<evidence type="ECO:0000313" key="3">
    <source>
        <dbReference type="Proteomes" id="UP000327013"/>
    </source>
</evidence>
<keyword evidence="3" id="KW-1185">Reference proteome</keyword>
<reference evidence="2 3" key="1">
    <citation type="submission" date="2019-06" db="EMBL/GenBank/DDBJ databases">
        <title>A chromosomal-level reference genome of Carpinus fangiana (Coryloideae, Betulaceae).</title>
        <authorList>
            <person name="Yang X."/>
            <person name="Wang Z."/>
            <person name="Zhang L."/>
            <person name="Hao G."/>
            <person name="Liu J."/>
            <person name="Yang Y."/>
        </authorList>
    </citation>
    <scope>NUCLEOTIDE SEQUENCE [LARGE SCALE GENOMIC DNA]</scope>
    <source>
        <strain evidence="2">Cfa_2016G</strain>
        <tissue evidence="2">Leaf</tissue>
    </source>
</reference>
<evidence type="ECO:0000313" key="2">
    <source>
        <dbReference type="EMBL" id="KAE8022903.1"/>
    </source>
</evidence>
<gene>
    <name evidence="2" type="ORF">FH972_008664</name>
</gene>
<dbReference type="EMBL" id="CM017323">
    <property type="protein sequence ID" value="KAE8022903.1"/>
    <property type="molecule type" value="Genomic_DNA"/>
</dbReference>
<evidence type="ECO:0000256" key="1">
    <source>
        <dbReference type="SAM" id="MobiDB-lite"/>
    </source>
</evidence>
<sequence length="280" mass="30792">MDGNGDPLAPITEISHVSASQEDRLRRCLFAHQSNDDDKEERVESTGILMVSLPESSSAHDVFHTPPDGSVLPSSEEQWLMAFDHHPDQLEVDGPRDAVDLGKDSDLGFSEEELTQKSRLSEQNMASEAPEACVVGALTDTNTEKFDVKLDSGRHQQIFELNEETVVEANNDDVEVCSTAKRKLDFFLSESRERGEDDLEGERPVEKGPERVGIVSILNVLKILKEGCDDDDESLKNVSIMEICRQQGVTFPPPRWRPEGGFDAVDDGGGGVGDGKVDVL</sequence>
<dbReference type="Proteomes" id="UP000327013">
    <property type="component" value="Chromosome 3"/>
</dbReference>
<dbReference type="PANTHER" id="PTHR38221">
    <property type="entry name" value="BNAA04G14260D PROTEIN"/>
    <property type="match status" value="1"/>
</dbReference>
<accession>A0A5N6QZD4</accession>
<feature type="region of interest" description="Disordered" evidence="1">
    <location>
        <begin position="251"/>
        <end position="280"/>
    </location>
</feature>
<dbReference type="OrthoDB" id="1557914at2759"/>